<dbReference type="PANTHER" id="PTHR11638:SF184">
    <property type="entry name" value="ATPASE WITH CHAPERONE ACTIVITY"/>
    <property type="match status" value="1"/>
</dbReference>
<dbReference type="InterPro" id="IPR019489">
    <property type="entry name" value="Clp_ATPase_C"/>
</dbReference>
<dbReference type="InterPro" id="IPR004176">
    <property type="entry name" value="Clp_R_N"/>
</dbReference>
<dbReference type="Gene3D" id="1.10.8.60">
    <property type="match status" value="1"/>
</dbReference>
<dbReference type="Proteomes" id="UP000324536">
    <property type="component" value="Chromosome"/>
</dbReference>
<dbReference type="Pfam" id="PF17871">
    <property type="entry name" value="AAA_lid_9"/>
    <property type="match status" value="1"/>
</dbReference>
<dbReference type="FunFam" id="3.40.50.300:FF:000025">
    <property type="entry name" value="ATP-dependent Clp protease subunit"/>
    <property type="match status" value="1"/>
</dbReference>
<dbReference type="InterPro" id="IPR003959">
    <property type="entry name" value="ATPase_AAA_core"/>
</dbReference>
<dbReference type="FunFam" id="3.40.50.300:FF:000010">
    <property type="entry name" value="Chaperone clpB 1, putative"/>
    <property type="match status" value="1"/>
</dbReference>
<dbReference type="Pfam" id="PF10431">
    <property type="entry name" value="ClpB_D2-small"/>
    <property type="match status" value="1"/>
</dbReference>
<evidence type="ECO:0000256" key="6">
    <source>
        <dbReference type="PROSITE-ProRule" id="PRU01251"/>
    </source>
</evidence>
<evidence type="ECO:0000313" key="10">
    <source>
        <dbReference type="Proteomes" id="UP000324536"/>
    </source>
</evidence>
<dbReference type="CDD" id="cd19499">
    <property type="entry name" value="RecA-like_ClpB_Hsp104-like"/>
    <property type="match status" value="1"/>
</dbReference>
<dbReference type="PRINTS" id="PR00300">
    <property type="entry name" value="CLPPROTEASEA"/>
</dbReference>
<dbReference type="InterPro" id="IPR018368">
    <property type="entry name" value="ClpA/B_CS1"/>
</dbReference>
<dbReference type="InterPro" id="IPR003593">
    <property type="entry name" value="AAA+_ATPase"/>
</dbReference>
<keyword evidence="7" id="KW-0175">Coiled coil</keyword>
<dbReference type="InterPro" id="IPR001270">
    <property type="entry name" value="ClpA/B"/>
</dbReference>
<dbReference type="InterPro" id="IPR017729">
    <property type="entry name" value="ATPase_T6SS_ClpV1"/>
</dbReference>
<feature type="domain" description="Clp R" evidence="8">
    <location>
        <begin position="10"/>
        <end position="157"/>
    </location>
</feature>
<organism evidence="9 10">
    <name type="scientific">Acetobacter vaccinii</name>
    <dbReference type="NCBI Taxonomy" id="2592655"/>
    <lineage>
        <taxon>Bacteria</taxon>
        <taxon>Pseudomonadati</taxon>
        <taxon>Pseudomonadota</taxon>
        <taxon>Alphaproteobacteria</taxon>
        <taxon>Acetobacterales</taxon>
        <taxon>Acetobacteraceae</taxon>
        <taxon>Acetobacter</taxon>
    </lineage>
</organism>
<keyword evidence="2 6" id="KW-0677">Repeat</keyword>
<dbReference type="NCBIfam" id="TIGR03345">
    <property type="entry name" value="VI_ClpV1"/>
    <property type="match status" value="1"/>
</dbReference>
<dbReference type="PROSITE" id="PS51903">
    <property type="entry name" value="CLP_R"/>
    <property type="match status" value="1"/>
</dbReference>
<dbReference type="AlphaFoldDB" id="A0A5C1YJR7"/>
<dbReference type="Gene3D" id="3.40.50.300">
    <property type="entry name" value="P-loop containing nucleotide triphosphate hydrolases"/>
    <property type="match status" value="3"/>
</dbReference>
<dbReference type="SUPFAM" id="SSF52540">
    <property type="entry name" value="P-loop containing nucleoside triphosphate hydrolases"/>
    <property type="match status" value="2"/>
</dbReference>
<dbReference type="Pfam" id="PF00004">
    <property type="entry name" value="AAA"/>
    <property type="match status" value="1"/>
</dbReference>
<evidence type="ECO:0000256" key="3">
    <source>
        <dbReference type="ARBA" id="ARBA00022741"/>
    </source>
</evidence>
<dbReference type="GO" id="GO:0005524">
    <property type="term" value="F:ATP binding"/>
    <property type="evidence" value="ECO:0007669"/>
    <property type="project" value="UniProtKB-KW"/>
</dbReference>
<evidence type="ECO:0000256" key="1">
    <source>
        <dbReference type="ARBA" id="ARBA00008675"/>
    </source>
</evidence>
<dbReference type="EMBL" id="CP043506">
    <property type="protein sequence ID" value="QEO16474.1"/>
    <property type="molecule type" value="Genomic_DNA"/>
</dbReference>
<reference evidence="9 10" key="1">
    <citation type="submission" date="2019-09" db="EMBL/GenBank/DDBJ databases">
        <title>Genome sequencing of strain KACC 21233.</title>
        <authorList>
            <person name="Heo J."/>
            <person name="Kim S.-J."/>
            <person name="Kim J.-S."/>
            <person name="Hong S.-B."/>
            <person name="Kwon S.-W."/>
        </authorList>
    </citation>
    <scope>NUCLEOTIDE SEQUENCE [LARGE SCALE GENOMIC DNA]</scope>
    <source>
        <strain evidence="9 10">KACC 21233</strain>
    </source>
</reference>
<keyword evidence="5" id="KW-0143">Chaperone</keyword>
<dbReference type="Gene3D" id="1.10.1780.10">
    <property type="entry name" value="Clp, N-terminal domain"/>
    <property type="match status" value="1"/>
</dbReference>
<dbReference type="GO" id="GO:0005737">
    <property type="term" value="C:cytoplasm"/>
    <property type="evidence" value="ECO:0007669"/>
    <property type="project" value="TreeGrafter"/>
</dbReference>
<dbReference type="SMART" id="SM00382">
    <property type="entry name" value="AAA"/>
    <property type="match status" value="2"/>
</dbReference>
<dbReference type="GO" id="GO:0034605">
    <property type="term" value="P:cellular response to heat"/>
    <property type="evidence" value="ECO:0007669"/>
    <property type="project" value="TreeGrafter"/>
</dbReference>
<evidence type="ECO:0000256" key="2">
    <source>
        <dbReference type="ARBA" id="ARBA00022737"/>
    </source>
</evidence>
<accession>A0A5C1YJR7</accession>
<keyword evidence="3" id="KW-0547">Nucleotide-binding</keyword>
<dbReference type="OrthoDB" id="9803641at2"/>
<gene>
    <name evidence="9" type="primary">tssH</name>
    <name evidence="9" type="ORF">FLP30_00795</name>
</gene>
<dbReference type="InterPro" id="IPR041546">
    <property type="entry name" value="ClpA/ClpB_AAA_lid"/>
</dbReference>
<protein>
    <submittedName>
        <fullName evidence="9">Type VI secretion system ATPase TssH</fullName>
    </submittedName>
</protein>
<dbReference type="Pfam" id="PF02861">
    <property type="entry name" value="Clp_N"/>
    <property type="match status" value="1"/>
</dbReference>
<dbReference type="Pfam" id="PF07724">
    <property type="entry name" value="AAA_2"/>
    <property type="match status" value="1"/>
</dbReference>
<dbReference type="PROSITE" id="PS00870">
    <property type="entry name" value="CLPAB_1"/>
    <property type="match status" value="1"/>
</dbReference>
<sequence>MQVIDVKVLISRLAAGCRSTVEAAAAHALMLTQYNVEVEHVLWAALRDDRSDIVLILKAHNLDADAMKVAVDSALGRLKSGSARPPGLSPEILAWVQQAWLVASLDQEGVRQVRTGHLLAAALADDALRRRMLDLFAPLSSLSVEVLRRSFEAMTEGGSEEGQVEADAPGTGADASVLPATAGGQGSMLARFCTDLTARARDGKMDPIIGRAPDIRKVVDILCRRRQNNPVLVGEPGVGKTAIAEGLAQAIVAGDVPQMLEHVALWSLDLGLLQAGAGVKGEFENRLRGLVEEVNASATPIILFIDEAHMLIGAGGQQGQNDAANLIKPALARGELRCLAATTWGEYKKYFEKDPALTRRFQPVQIDPPDEDVARGMLRGLLPMLEKHHGVHVAEDAVHAAVSLSVRYIPSRQLPDKAVSLLDTACSRVAMSRAAKPGVLSDVQQRLAMVETELKDVAADQKLGFAVPSDYETLEQKRAALQAECAALEARWQHECALVEKITTLQDCVRAGEGEDVAPELAQARQELTAVQGDQPLVHAVVDTSSVAAVVESWTGIPVGRMVGGEIQRLLSLEETLGQRVLGQTHALKAIAQAMITQRAGLTDPRKPAGVFLMVGTSGVGKTETALALAEQLYGGEDSLTVINMSEFKEEHKVSLLMGAPPGYVGYGEGGVLTEAVRRKPYSVVLLDEMEKAHPGVQDVFYQVFDKGQMKDGEGREIDFRNTVIIMTSNAGTDTIASVCADPDNLPSQEQLGELLRPELLHWFRPAFLGRCNVVAYYPLSDALIRRIVDLNLKRVAQRVAQSWGAVFEASAEVTEALAARCHETESGARVVETILTRTVLPELSAKALACVMEGGTVQEMRVSVDEAGAFEYSIS</sequence>
<evidence type="ECO:0000256" key="5">
    <source>
        <dbReference type="ARBA" id="ARBA00023186"/>
    </source>
</evidence>
<comment type="similarity">
    <text evidence="1">Belongs to the ClpA/ClpB family.</text>
</comment>
<dbReference type="RefSeq" id="WP_149277915.1">
    <property type="nucleotide sequence ID" value="NZ_CP043506.1"/>
</dbReference>
<evidence type="ECO:0000313" key="9">
    <source>
        <dbReference type="EMBL" id="QEO16474.1"/>
    </source>
</evidence>
<proteinExistence type="inferred from homology"/>
<evidence type="ECO:0000256" key="4">
    <source>
        <dbReference type="ARBA" id="ARBA00022840"/>
    </source>
</evidence>
<dbReference type="PANTHER" id="PTHR11638">
    <property type="entry name" value="ATP-DEPENDENT CLP PROTEASE"/>
    <property type="match status" value="1"/>
</dbReference>
<dbReference type="InterPro" id="IPR050130">
    <property type="entry name" value="ClpA_ClpB"/>
</dbReference>
<dbReference type="GO" id="GO:0016887">
    <property type="term" value="F:ATP hydrolysis activity"/>
    <property type="evidence" value="ECO:0007669"/>
    <property type="project" value="InterPro"/>
</dbReference>
<dbReference type="CDD" id="cd00009">
    <property type="entry name" value="AAA"/>
    <property type="match status" value="1"/>
</dbReference>
<dbReference type="InterPro" id="IPR027417">
    <property type="entry name" value="P-loop_NTPase"/>
</dbReference>
<dbReference type="InterPro" id="IPR036628">
    <property type="entry name" value="Clp_N_dom_sf"/>
</dbReference>
<evidence type="ECO:0000256" key="7">
    <source>
        <dbReference type="SAM" id="Coils"/>
    </source>
</evidence>
<evidence type="ECO:0000259" key="8">
    <source>
        <dbReference type="PROSITE" id="PS51903"/>
    </source>
</evidence>
<dbReference type="KEGG" id="acek:FLP30_00795"/>
<keyword evidence="10" id="KW-1185">Reference proteome</keyword>
<dbReference type="SMART" id="SM01086">
    <property type="entry name" value="ClpB_D2-small"/>
    <property type="match status" value="1"/>
</dbReference>
<dbReference type="SUPFAM" id="SSF81923">
    <property type="entry name" value="Double Clp-N motif"/>
    <property type="match status" value="1"/>
</dbReference>
<name>A0A5C1YJR7_9PROT</name>
<feature type="coiled-coil region" evidence="7">
    <location>
        <begin position="440"/>
        <end position="491"/>
    </location>
</feature>
<keyword evidence="4" id="KW-0067">ATP-binding</keyword>